<organism evidence="2 3">
    <name type="scientific">Penicillium chermesinum</name>
    <dbReference type="NCBI Taxonomy" id="63820"/>
    <lineage>
        <taxon>Eukaryota</taxon>
        <taxon>Fungi</taxon>
        <taxon>Dikarya</taxon>
        <taxon>Ascomycota</taxon>
        <taxon>Pezizomycotina</taxon>
        <taxon>Eurotiomycetes</taxon>
        <taxon>Eurotiomycetidae</taxon>
        <taxon>Eurotiales</taxon>
        <taxon>Aspergillaceae</taxon>
        <taxon>Penicillium</taxon>
    </lineage>
</organism>
<dbReference type="RefSeq" id="XP_058326029.1">
    <property type="nucleotide sequence ID" value="XM_058479461.1"/>
</dbReference>
<reference evidence="2" key="2">
    <citation type="journal article" date="2023" name="IMA Fungus">
        <title>Comparative genomic study of the Penicillium genus elucidates a diverse pangenome and 15 lateral gene transfer events.</title>
        <authorList>
            <person name="Petersen C."/>
            <person name="Sorensen T."/>
            <person name="Nielsen M.R."/>
            <person name="Sondergaard T.E."/>
            <person name="Sorensen J.L."/>
            <person name="Fitzpatrick D.A."/>
            <person name="Frisvad J.C."/>
            <person name="Nielsen K.L."/>
        </authorList>
    </citation>
    <scope>NUCLEOTIDE SEQUENCE</scope>
    <source>
        <strain evidence="2">IBT 19713</strain>
    </source>
</reference>
<gene>
    <name evidence="2" type="ORF">N7468_010166</name>
</gene>
<accession>A0A9W9TC07</accession>
<dbReference type="EMBL" id="JAPQKS010000008">
    <property type="protein sequence ID" value="KAJ5217158.1"/>
    <property type="molecule type" value="Genomic_DNA"/>
</dbReference>
<dbReference type="InterPro" id="IPR003006">
    <property type="entry name" value="Ig/MHC_CS"/>
</dbReference>
<dbReference type="AlphaFoldDB" id="A0A9W9TC07"/>
<evidence type="ECO:0000256" key="1">
    <source>
        <dbReference type="SAM" id="MobiDB-lite"/>
    </source>
</evidence>
<feature type="region of interest" description="Disordered" evidence="1">
    <location>
        <begin position="78"/>
        <end position="100"/>
    </location>
</feature>
<dbReference type="PROSITE" id="PS00290">
    <property type="entry name" value="IG_MHC"/>
    <property type="match status" value="1"/>
</dbReference>
<evidence type="ECO:0000313" key="3">
    <source>
        <dbReference type="Proteomes" id="UP001150941"/>
    </source>
</evidence>
<keyword evidence="3" id="KW-1185">Reference proteome</keyword>
<protein>
    <submittedName>
        <fullName evidence="2">Uncharacterized protein</fullName>
    </submittedName>
</protein>
<comment type="caution">
    <text evidence="2">The sequence shown here is derived from an EMBL/GenBank/DDBJ whole genome shotgun (WGS) entry which is preliminary data.</text>
</comment>
<dbReference type="GeneID" id="83206765"/>
<name>A0A9W9TC07_9EURO</name>
<reference evidence="2" key="1">
    <citation type="submission" date="2022-11" db="EMBL/GenBank/DDBJ databases">
        <authorList>
            <person name="Petersen C."/>
        </authorList>
    </citation>
    <scope>NUCLEOTIDE SEQUENCE</scope>
    <source>
        <strain evidence="2">IBT 19713</strain>
    </source>
</reference>
<dbReference type="Proteomes" id="UP001150941">
    <property type="component" value="Unassembled WGS sequence"/>
</dbReference>
<sequence>MTSIGISTAWDRQPSSERNLYACVAGHAQGPEHRSLEHVVSWGVCTECNAMDPPTSSMNSASYQGISVFCDRARTLQPSPSGKDKSNFSPKAETCTVRSF</sequence>
<evidence type="ECO:0000313" key="2">
    <source>
        <dbReference type="EMBL" id="KAJ5217158.1"/>
    </source>
</evidence>
<proteinExistence type="predicted"/>